<feature type="transmembrane region" description="Helical" evidence="6">
    <location>
        <begin position="625"/>
        <end position="642"/>
    </location>
</feature>
<dbReference type="PANTHER" id="PTHR31645:SF0">
    <property type="entry name" value="OLIGOPEPTIDE TRANSPORTER YGL114W-RELATED"/>
    <property type="match status" value="1"/>
</dbReference>
<comment type="subcellular location">
    <subcellularLocation>
        <location evidence="1">Membrane</location>
        <topology evidence="1">Multi-pass membrane protein</topology>
    </subcellularLocation>
</comment>
<feature type="transmembrane region" description="Helical" evidence="6">
    <location>
        <begin position="19"/>
        <end position="37"/>
    </location>
</feature>
<dbReference type="NCBIfam" id="TIGR00728">
    <property type="entry name" value="OPT_sfam"/>
    <property type="match status" value="2"/>
</dbReference>
<dbReference type="NCBIfam" id="TIGR00733">
    <property type="entry name" value="OPT family oligopeptide transporter"/>
    <property type="match status" value="1"/>
</dbReference>
<organism evidence="7 8">
    <name type="scientific">Sphingopyxis italica</name>
    <dbReference type="NCBI Taxonomy" id="1129133"/>
    <lineage>
        <taxon>Bacteria</taxon>
        <taxon>Pseudomonadati</taxon>
        <taxon>Pseudomonadota</taxon>
        <taxon>Alphaproteobacteria</taxon>
        <taxon>Sphingomonadales</taxon>
        <taxon>Sphingomonadaceae</taxon>
        <taxon>Sphingopyxis</taxon>
    </lineage>
</organism>
<dbReference type="RefSeq" id="WP_167921039.1">
    <property type="nucleotide sequence ID" value="NZ_JAATIT010000002.1"/>
</dbReference>
<comment type="caution">
    <text evidence="7">The sequence shown here is derived from an EMBL/GenBank/DDBJ whole genome shotgun (WGS) entry which is preliminary data.</text>
</comment>
<feature type="transmembrane region" description="Helical" evidence="6">
    <location>
        <begin position="542"/>
        <end position="567"/>
    </location>
</feature>
<keyword evidence="8" id="KW-1185">Reference proteome</keyword>
<name>A0A7X5XR85_9SPHN</name>
<evidence type="ECO:0000256" key="5">
    <source>
        <dbReference type="ARBA" id="ARBA00023136"/>
    </source>
</evidence>
<evidence type="ECO:0000256" key="4">
    <source>
        <dbReference type="ARBA" id="ARBA00022989"/>
    </source>
</evidence>
<reference evidence="7 8" key="1">
    <citation type="submission" date="2020-03" db="EMBL/GenBank/DDBJ databases">
        <title>Genomic Encyclopedia of Type Strains, Phase IV (KMG-IV): sequencing the most valuable type-strain genomes for metagenomic binning, comparative biology and taxonomic classification.</title>
        <authorList>
            <person name="Goeker M."/>
        </authorList>
    </citation>
    <scope>NUCLEOTIDE SEQUENCE [LARGE SCALE GENOMIC DNA]</scope>
    <source>
        <strain evidence="7 8">DSM 25229</strain>
    </source>
</reference>
<dbReference type="Pfam" id="PF03169">
    <property type="entry name" value="OPT"/>
    <property type="match status" value="1"/>
</dbReference>
<dbReference type="InterPro" id="IPR045035">
    <property type="entry name" value="YSL-like"/>
</dbReference>
<evidence type="ECO:0000256" key="2">
    <source>
        <dbReference type="ARBA" id="ARBA00022448"/>
    </source>
</evidence>
<dbReference type="InterPro" id="IPR004814">
    <property type="entry name" value="Oligopep_transpt"/>
</dbReference>
<protein>
    <submittedName>
        <fullName evidence="7">Putative OPT family oligopeptide transporter</fullName>
    </submittedName>
</protein>
<keyword evidence="3 6" id="KW-0812">Transmembrane</keyword>
<evidence type="ECO:0000313" key="7">
    <source>
        <dbReference type="EMBL" id="NJB89561.1"/>
    </source>
</evidence>
<feature type="transmembrane region" description="Helical" evidence="6">
    <location>
        <begin position="315"/>
        <end position="333"/>
    </location>
</feature>
<feature type="transmembrane region" description="Helical" evidence="6">
    <location>
        <begin position="579"/>
        <end position="605"/>
    </location>
</feature>
<feature type="transmembrane region" description="Helical" evidence="6">
    <location>
        <begin position="345"/>
        <end position="368"/>
    </location>
</feature>
<feature type="transmembrane region" description="Helical" evidence="6">
    <location>
        <begin position="104"/>
        <end position="123"/>
    </location>
</feature>
<evidence type="ECO:0000256" key="3">
    <source>
        <dbReference type="ARBA" id="ARBA00022692"/>
    </source>
</evidence>
<dbReference type="PANTHER" id="PTHR31645">
    <property type="entry name" value="OLIGOPEPTIDE TRANSPORTER YGL114W-RELATED"/>
    <property type="match status" value="1"/>
</dbReference>
<keyword evidence="5 6" id="KW-0472">Membrane</keyword>
<dbReference type="Proteomes" id="UP000535078">
    <property type="component" value="Unassembled WGS sequence"/>
</dbReference>
<keyword evidence="4 6" id="KW-1133">Transmembrane helix</keyword>
<feature type="transmembrane region" description="Helical" evidence="6">
    <location>
        <begin position="512"/>
        <end position="530"/>
    </location>
</feature>
<dbReference type="EMBL" id="JAATIT010000002">
    <property type="protein sequence ID" value="NJB89561.1"/>
    <property type="molecule type" value="Genomic_DNA"/>
</dbReference>
<feature type="transmembrane region" description="Helical" evidence="6">
    <location>
        <begin position="193"/>
        <end position="212"/>
    </location>
</feature>
<evidence type="ECO:0000256" key="6">
    <source>
        <dbReference type="SAM" id="Phobius"/>
    </source>
</evidence>
<gene>
    <name evidence="7" type="ORF">GGR90_001736</name>
</gene>
<dbReference type="GO" id="GO:0035673">
    <property type="term" value="F:oligopeptide transmembrane transporter activity"/>
    <property type="evidence" value="ECO:0007669"/>
    <property type="project" value="InterPro"/>
</dbReference>
<dbReference type="InterPro" id="IPR004813">
    <property type="entry name" value="OPT"/>
</dbReference>
<keyword evidence="2" id="KW-0813">Transport</keyword>
<dbReference type="AlphaFoldDB" id="A0A7X5XR85"/>
<feature type="transmembrane region" description="Helical" evidence="6">
    <location>
        <begin position="411"/>
        <end position="430"/>
    </location>
</feature>
<feature type="transmembrane region" description="Helical" evidence="6">
    <location>
        <begin position="219"/>
        <end position="241"/>
    </location>
</feature>
<feature type="transmembrane region" description="Helical" evidence="6">
    <location>
        <begin position="380"/>
        <end position="399"/>
    </location>
</feature>
<sequence>MAETTAAPTSRGRELTIRAVLLGGLLTLAFTAANVYLGLKVGLTFATSIPAAVISMALLRYMAGSTILENNIVQTIASAAGTLAAIIFVLPGLVMVGYWQGFPLLETTAITMLGGILGVLFSVPLRRALVVDSDLPYPEGRAAAEVLQVGAASAEGAEENKAGLSALLWNSLVAAGFMLLTQMKLAGAEVARWFAVGSGATGVAGGLAFALFGVGHLVGLSVGMAQLVGLITGWWVLLPILTQGGAGDPETLANTVFRADVRFFGAGVIAVAALWTLVKIAGPVLGGIRSAMAASRARQGGQALAIEEQDMSIRWVFGGSLFLMLPIGALLWFELSGGPLAGASFALIAGAILFIIIVGLMIASVTGYMAGLIGASNSPVSGIGILAIIASSLLLLGLLGRGGGEAEVSAMVAYALIVTGLVFGIATISNDNLQDLKTGQLVGATPWKQQVALIIGVIFGSLIVPPVLNVLNETLGFVGAPGAGPNALAAPQAGLISSLAQGVLGGDLNWTMLIYGALAGVGFIIVDALLGRAGKLRLPPLAIGIGIYLPMAVILPVVIGAVGGWFYDRWAAKRPNASFAHRMGVLTATGMIVGESLFGVLYAGIVAGSGSDAPLAVVGDGYAPYAPWVGLILFVGLVWLSYKRTRLMVVATP</sequence>
<dbReference type="GO" id="GO:0016020">
    <property type="term" value="C:membrane"/>
    <property type="evidence" value="ECO:0007669"/>
    <property type="project" value="UniProtKB-SubCell"/>
</dbReference>
<feature type="transmembrane region" description="Helical" evidence="6">
    <location>
        <begin position="43"/>
        <end position="63"/>
    </location>
</feature>
<feature type="transmembrane region" description="Helical" evidence="6">
    <location>
        <begin position="75"/>
        <end position="98"/>
    </location>
</feature>
<evidence type="ECO:0000313" key="8">
    <source>
        <dbReference type="Proteomes" id="UP000535078"/>
    </source>
</evidence>
<accession>A0A7X5XR85</accession>
<feature type="transmembrane region" description="Helical" evidence="6">
    <location>
        <begin position="261"/>
        <end position="288"/>
    </location>
</feature>
<evidence type="ECO:0000256" key="1">
    <source>
        <dbReference type="ARBA" id="ARBA00004141"/>
    </source>
</evidence>
<feature type="transmembrane region" description="Helical" evidence="6">
    <location>
        <begin position="451"/>
        <end position="468"/>
    </location>
</feature>
<proteinExistence type="predicted"/>